<sequence>MPYYKAMGHDNFMNFYELPLSCEVSF</sequence>
<reference evidence="1" key="2">
    <citation type="journal article" date="2015" name="Fish Shellfish Immunol.">
        <title>Early steps in the European eel (Anguilla anguilla)-Vibrio vulnificus interaction in the gills: Role of the RtxA13 toxin.</title>
        <authorList>
            <person name="Callol A."/>
            <person name="Pajuelo D."/>
            <person name="Ebbesson L."/>
            <person name="Teles M."/>
            <person name="MacKenzie S."/>
            <person name="Amaro C."/>
        </authorList>
    </citation>
    <scope>NUCLEOTIDE SEQUENCE</scope>
</reference>
<proteinExistence type="predicted"/>
<protein>
    <submittedName>
        <fullName evidence="1">Uncharacterized protein</fullName>
    </submittedName>
</protein>
<reference evidence="1" key="1">
    <citation type="submission" date="2014-11" db="EMBL/GenBank/DDBJ databases">
        <authorList>
            <person name="Amaro Gonzalez C."/>
        </authorList>
    </citation>
    <scope>NUCLEOTIDE SEQUENCE</scope>
</reference>
<accession>A0A0E9PWJ7</accession>
<organism evidence="1">
    <name type="scientific">Anguilla anguilla</name>
    <name type="common">European freshwater eel</name>
    <name type="synonym">Muraena anguilla</name>
    <dbReference type="NCBI Taxonomy" id="7936"/>
    <lineage>
        <taxon>Eukaryota</taxon>
        <taxon>Metazoa</taxon>
        <taxon>Chordata</taxon>
        <taxon>Craniata</taxon>
        <taxon>Vertebrata</taxon>
        <taxon>Euteleostomi</taxon>
        <taxon>Actinopterygii</taxon>
        <taxon>Neopterygii</taxon>
        <taxon>Teleostei</taxon>
        <taxon>Anguilliformes</taxon>
        <taxon>Anguillidae</taxon>
        <taxon>Anguilla</taxon>
    </lineage>
</organism>
<dbReference type="AlphaFoldDB" id="A0A0E9PWJ7"/>
<dbReference type="EMBL" id="GBXM01099586">
    <property type="protein sequence ID" value="JAH08991.1"/>
    <property type="molecule type" value="Transcribed_RNA"/>
</dbReference>
<evidence type="ECO:0000313" key="1">
    <source>
        <dbReference type="EMBL" id="JAH08991.1"/>
    </source>
</evidence>
<name>A0A0E9PWJ7_ANGAN</name>